<dbReference type="EMBL" id="FOJB01000002">
    <property type="protein sequence ID" value="SEW35278.1"/>
    <property type="molecule type" value="Genomic_DNA"/>
</dbReference>
<dbReference type="SUPFAM" id="SSF47473">
    <property type="entry name" value="EF-hand"/>
    <property type="match status" value="1"/>
</dbReference>
<dbReference type="PROSITE" id="PS50222">
    <property type="entry name" value="EF_HAND_2"/>
    <property type="match status" value="1"/>
</dbReference>
<feature type="chain" id="PRO_5011617694" evidence="2">
    <location>
        <begin position="24"/>
        <end position="245"/>
    </location>
</feature>
<dbReference type="InterPro" id="IPR002048">
    <property type="entry name" value="EF_hand_dom"/>
</dbReference>
<proteinExistence type="predicted"/>
<feature type="region of interest" description="Disordered" evidence="1">
    <location>
        <begin position="29"/>
        <end position="49"/>
    </location>
</feature>
<gene>
    <name evidence="4" type="ORF">SAMN05444851_3072</name>
</gene>
<name>A0A1I0R456_9RHOB</name>
<dbReference type="Gene3D" id="1.10.238.10">
    <property type="entry name" value="EF-hand"/>
    <property type="match status" value="1"/>
</dbReference>
<keyword evidence="2" id="KW-0732">Signal</keyword>
<dbReference type="Proteomes" id="UP000199650">
    <property type="component" value="Unassembled WGS sequence"/>
</dbReference>
<evidence type="ECO:0000256" key="2">
    <source>
        <dbReference type="SAM" id="SignalP"/>
    </source>
</evidence>
<dbReference type="InterPro" id="IPR018247">
    <property type="entry name" value="EF_Hand_1_Ca_BS"/>
</dbReference>
<evidence type="ECO:0000313" key="5">
    <source>
        <dbReference type="Proteomes" id="UP000199650"/>
    </source>
</evidence>
<dbReference type="InterPro" id="IPR011992">
    <property type="entry name" value="EF-hand-dom_pair"/>
</dbReference>
<dbReference type="PROSITE" id="PS00018">
    <property type="entry name" value="EF_HAND_1"/>
    <property type="match status" value="2"/>
</dbReference>
<dbReference type="STRING" id="1173584.SAMN05444851_3072"/>
<dbReference type="RefSeq" id="WP_245744784.1">
    <property type="nucleotide sequence ID" value="NZ_FOJB01000002.1"/>
</dbReference>
<evidence type="ECO:0000313" key="4">
    <source>
        <dbReference type="EMBL" id="SEW35278.1"/>
    </source>
</evidence>
<accession>A0A1I0R456</accession>
<dbReference type="AlphaFoldDB" id="A0A1I0R456"/>
<feature type="signal peptide" evidence="2">
    <location>
        <begin position="1"/>
        <end position="23"/>
    </location>
</feature>
<protein>
    <submittedName>
        <fullName evidence="4">EF hand</fullName>
    </submittedName>
</protein>
<keyword evidence="5" id="KW-1185">Reference proteome</keyword>
<feature type="domain" description="EF-hand" evidence="3">
    <location>
        <begin position="150"/>
        <end position="185"/>
    </location>
</feature>
<evidence type="ECO:0000256" key="1">
    <source>
        <dbReference type="SAM" id="MobiDB-lite"/>
    </source>
</evidence>
<reference evidence="4 5" key="1">
    <citation type="submission" date="2016-10" db="EMBL/GenBank/DDBJ databases">
        <authorList>
            <person name="de Groot N.N."/>
        </authorList>
    </citation>
    <scope>NUCLEOTIDE SEQUENCE [LARGE SCALE GENOMIC DNA]</scope>
    <source>
        <strain evidence="4 5">DSM 29439</strain>
    </source>
</reference>
<evidence type="ECO:0000259" key="3">
    <source>
        <dbReference type="PROSITE" id="PS50222"/>
    </source>
</evidence>
<feature type="region of interest" description="Disordered" evidence="1">
    <location>
        <begin position="199"/>
        <end position="245"/>
    </location>
</feature>
<dbReference type="Pfam" id="PF13202">
    <property type="entry name" value="EF-hand_5"/>
    <property type="match status" value="2"/>
</dbReference>
<dbReference type="GO" id="GO:0005509">
    <property type="term" value="F:calcium ion binding"/>
    <property type="evidence" value="ECO:0007669"/>
    <property type="project" value="InterPro"/>
</dbReference>
<organism evidence="4 5">
    <name type="scientific">Aliiroseovarius sediminilitoris</name>
    <dbReference type="NCBI Taxonomy" id="1173584"/>
    <lineage>
        <taxon>Bacteria</taxon>
        <taxon>Pseudomonadati</taxon>
        <taxon>Pseudomonadota</taxon>
        <taxon>Alphaproteobacteria</taxon>
        <taxon>Rhodobacterales</taxon>
        <taxon>Paracoccaceae</taxon>
        <taxon>Aliiroseovarius</taxon>
    </lineage>
</organism>
<sequence length="245" mass="25277">MSKTTNTALALALVFSTTGAAFAEAGHHDGGKAGAGKANPPSSGAMADSSGPMGMMGQGGMMDGDHRQMMQGMMKMMMQMHGGMMGGGMGNMGAGMGNMGGGMGNMGAGMGNMGAARSQGMMGQDMMSLMRGSMMDRFDVDGDGIVSGDEALGQLQSMHADADTNGDGALSLEEFEVLHGEITRSMMVDRFQYLDSDGDGMVTPSEMTTPAKRMNMRPSSEGMMGDDTGTEKSEDTGTENSTENN</sequence>